<dbReference type="Pfam" id="PF24883">
    <property type="entry name" value="NPHP3_N"/>
    <property type="match status" value="1"/>
</dbReference>
<feature type="repeat" description="ANK" evidence="2">
    <location>
        <begin position="908"/>
        <end position="940"/>
    </location>
</feature>
<comment type="caution">
    <text evidence="5">The sequence shown here is derived from an EMBL/GenBank/DDBJ whole genome shotgun (WGS) entry which is preliminary data.</text>
</comment>
<keyword evidence="1" id="KW-0677">Repeat</keyword>
<dbReference type="Pfam" id="PF12796">
    <property type="entry name" value="Ank_2"/>
    <property type="match status" value="3"/>
</dbReference>
<sequence>MKHVDRFKRIFSKHPRSSVATEQETSSGASHTASTSEPTEQPRPRQQQQQYGLFEFETHDIQPQSSGPERFPVDIIAVHGLGGDAYKTWTHRSTGKLWLRDFLPGFLPGCRVYTFGYPSKLKDVNTCAGVQDFGRKLLGSLRDHIEDSSEALVYAHEDAEGYGRILQSTLGVVFLATPHRGSDIANLANIFYTIANTCQAVTTVGLRPTAARTELLEYLTRNSKALQNLITSVRHRLKTLSIATFYEGRFTPPLSSLIVDRASAELGIANEDVLLLWEDHLSICRFERETSESYRDVARAIRRIARQSPSLSPTLRRASTHSSNRNFDAAESASITLLNDFDLAQYDQNPPKPVAGTCQWIRNDHTFTSWLESGSNALLWLTGHPGCGKTTLSSALAQHFKDIGEPSQNVLLYLCQNKNKQTDARAVLRALIFQIVGRHRSMIVHVRKVYDLHGQSMVQSFNHLWGIFLRILQDPKSGLIYVVLDALDECERTSCLQLLESISDMLCNPFYSVQKGVRVKFLLTSRPFLHESYAATKPSLQSTLSIDQGQPGYFDDLQKFIRKRVDEISQSRQFSSDVREYLYQSMILKADGTFLWIQIVLASLEKSLLTAKSDLKKIIAGLPEDLTATYKRYLASIAVDHQSVAARFLKLLLGSSRPLHLDELNVAFTMEAKHITVDDISQDIQGGIAHTIQAILGPLIRVSEMQVSFVHQTVKEFLLTESVEELTFPALRTVTDQGAALCLATACIQYLLLDDFQVDFFTAESSFAESLRSSSKCLGELPMGDFWDDDSHDLDSGALYGEPDTQLSDISNLISSDFKFYSYAALHWAEHFAACDELVPDHLQSAARSLLDADTACCRNWLHFYRTKLADSTDDDAFGKDPVVLAAQFNVNTVLRDLLGTHEPSQATKDRSLYWAARLGHNQVVKSLLRVGADPNSQELERQTALTAASEQGNLACVVALLADQRADVNAAGREGRTALSFACGGGYDDIVRELLQNSNCKDDEPDYSGATPFFWAVGGGHFTTVSILARRGSVDTNHRDKRGRTALSWAAGDGMADMLTKLLKIRGVGVDLADKKGRSPLSWAAGNGRVGTVEVLLRTAAVDKSSVDNDKRSAISWASAGGHYEVLVRLLDAGCPGVDAEDIDGWTPLMWAIQTDAPDTVQALIDSNQVQLERRDRGRRTALDWARAYRHTNVINVLLRATGHLPTTTVVGSQLPSGPS</sequence>
<evidence type="ECO:0000313" key="6">
    <source>
        <dbReference type="Proteomes" id="UP000076881"/>
    </source>
</evidence>
<dbReference type="InterPro" id="IPR002110">
    <property type="entry name" value="Ankyrin_rpt"/>
</dbReference>
<dbReference type="SMART" id="SM00248">
    <property type="entry name" value="ANK"/>
    <property type="match status" value="9"/>
</dbReference>
<dbReference type="InterPro" id="IPR027417">
    <property type="entry name" value="P-loop_NTPase"/>
</dbReference>
<dbReference type="InterPro" id="IPR054471">
    <property type="entry name" value="GPIID_WHD"/>
</dbReference>
<dbReference type="EMBL" id="AZHF01000012">
    <property type="protein sequence ID" value="OAA67686.1"/>
    <property type="molecule type" value="Genomic_DNA"/>
</dbReference>
<evidence type="ECO:0000256" key="3">
    <source>
        <dbReference type="SAM" id="MobiDB-lite"/>
    </source>
</evidence>
<dbReference type="InterPro" id="IPR029058">
    <property type="entry name" value="AB_hydrolase_fold"/>
</dbReference>
<feature type="compositionally biased region" description="Basic residues" evidence="3">
    <location>
        <begin position="1"/>
        <end position="16"/>
    </location>
</feature>
<dbReference type="InterPro" id="IPR007111">
    <property type="entry name" value="NACHT_NTPase"/>
</dbReference>
<reference evidence="5 6" key="1">
    <citation type="journal article" date="2016" name="Genome Biol. Evol.">
        <title>Divergent and convergent evolution of fungal pathogenicity.</title>
        <authorList>
            <person name="Shang Y."/>
            <person name="Xiao G."/>
            <person name="Zheng P."/>
            <person name="Cen K."/>
            <person name="Zhan S."/>
            <person name="Wang C."/>
        </authorList>
    </citation>
    <scope>NUCLEOTIDE SEQUENCE [LARGE SCALE GENOMIC DNA]</scope>
    <source>
        <strain evidence="5 6">RCEF 1005</strain>
    </source>
</reference>
<dbReference type="Proteomes" id="UP000076881">
    <property type="component" value="Unassembled WGS sequence"/>
</dbReference>
<protein>
    <submittedName>
        <fullName evidence="5">Ankyrin repeat-containing domain protein</fullName>
    </submittedName>
</protein>
<feature type="repeat" description="ANK" evidence="2">
    <location>
        <begin position="941"/>
        <end position="974"/>
    </location>
</feature>
<proteinExistence type="predicted"/>
<evidence type="ECO:0000256" key="2">
    <source>
        <dbReference type="PROSITE-ProRule" id="PRU00023"/>
    </source>
</evidence>
<feature type="repeat" description="ANK" evidence="2">
    <location>
        <begin position="1043"/>
        <end position="1076"/>
    </location>
</feature>
<dbReference type="PROSITE" id="PS50297">
    <property type="entry name" value="ANK_REP_REGION"/>
    <property type="match status" value="1"/>
</dbReference>
<dbReference type="STRING" id="1081108.A0A167ZM97"/>
<dbReference type="AlphaFoldDB" id="A0A167ZM97"/>
<feature type="domain" description="NACHT" evidence="4">
    <location>
        <begin position="377"/>
        <end position="527"/>
    </location>
</feature>
<dbReference type="PANTHER" id="PTHR10039">
    <property type="entry name" value="AMELOGENIN"/>
    <property type="match status" value="1"/>
</dbReference>
<evidence type="ECO:0000256" key="1">
    <source>
        <dbReference type="ARBA" id="ARBA00022737"/>
    </source>
</evidence>
<dbReference type="PROSITE" id="PS50088">
    <property type="entry name" value="ANK_REPEAT"/>
    <property type="match status" value="3"/>
</dbReference>
<dbReference type="InterPro" id="IPR056884">
    <property type="entry name" value="NPHP3-like_N"/>
</dbReference>
<dbReference type="PANTHER" id="PTHR10039:SF14">
    <property type="entry name" value="NACHT DOMAIN-CONTAINING PROTEIN"/>
    <property type="match status" value="1"/>
</dbReference>
<evidence type="ECO:0000259" key="4">
    <source>
        <dbReference type="PROSITE" id="PS50837"/>
    </source>
</evidence>
<dbReference type="InterPro" id="IPR036770">
    <property type="entry name" value="Ankyrin_rpt-contain_sf"/>
</dbReference>
<dbReference type="SUPFAM" id="SSF48403">
    <property type="entry name" value="Ankyrin repeat"/>
    <property type="match status" value="1"/>
</dbReference>
<evidence type="ECO:0000313" key="5">
    <source>
        <dbReference type="EMBL" id="OAA67686.1"/>
    </source>
</evidence>
<dbReference type="SUPFAM" id="SSF52540">
    <property type="entry name" value="P-loop containing nucleoside triphosphate hydrolases"/>
    <property type="match status" value="1"/>
</dbReference>
<name>A0A167ZM97_CORDF</name>
<dbReference type="SUPFAM" id="SSF53474">
    <property type="entry name" value="alpha/beta-Hydrolases"/>
    <property type="match status" value="1"/>
</dbReference>
<dbReference type="OrthoDB" id="5086500at2759"/>
<keyword evidence="2" id="KW-0040">ANK repeat</keyword>
<dbReference type="PROSITE" id="PS50837">
    <property type="entry name" value="NACHT"/>
    <property type="match status" value="1"/>
</dbReference>
<gene>
    <name evidence="5" type="ORF">LEL_10309</name>
</gene>
<organism evidence="5 6">
    <name type="scientific">Akanthomyces lecanii RCEF 1005</name>
    <dbReference type="NCBI Taxonomy" id="1081108"/>
    <lineage>
        <taxon>Eukaryota</taxon>
        <taxon>Fungi</taxon>
        <taxon>Dikarya</taxon>
        <taxon>Ascomycota</taxon>
        <taxon>Pezizomycotina</taxon>
        <taxon>Sordariomycetes</taxon>
        <taxon>Hypocreomycetidae</taxon>
        <taxon>Hypocreales</taxon>
        <taxon>Cordycipitaceae</taxon>
        <taxon>Akanthomyces</taxon>
        <taxon>Cordyceps confragosa</taxon>
    </lineage>
</organism>
<feature type="region of interest" description="Disordered" evidence="3">
    <location>
        <begin position="1"/>
        <end position="49"/>
    </location>
</feature>
<accession>A0A167ZM97</accession>
<feature type="compositionally biased region" description="Low complexity" evidence="3">
    <location>
        <begin position="25"/>
        <end position="36"/>
    </location>
</feature>
<keyword evidence="6" id="KW-1185">Reference proteome</keyword>
<dbReference type="Gene3D" id="1.25.40.20">
    <property type="entry name" value="Ankyrin repeat-containing domain"/>
    <property type="match status" value="3"/>
</dbReference>
<dbReference type="Pfam" id="PF22939">
    <property type="entry name" value="WHD_GPIID"/>
    <property type="match status" value="1"/>
</dbReference>
<dbReference type="Gene3D" id="3.40.50.300">
    <property type="entry name" value="P-loop containing nucleotide triphosphate hydrolases"/>
    <property type="match status" value="1"/>
</dbReference>